<sequence length="331" mass="35234">MTETPSSRSVDVALTAMIAALSAAEIIERREDGLSIPIRPAPIGVDDRETAFEDPSGGHRVRNVTTPTITPYLPDPAVATGAAMIVAPGGGFFMLSMDSEGTEVAEWLRDRGVAAFVLKYRLRDAGSTQAEFAERFVSELVAAHRGGSVATGVVDMAAFGQRQAVDDVARAVEVVRERAGEWGIDPHRVGVIGFSAGAYAAAAVLGYVDADQRPDALACIYGGRLSAQDLRDIPPPLFTAVGARDALCAGDVLTLVDAWRTWRASLDAHVYDSADHGFGMRRTGGLIDTWIDRFEDWLTGLGFIAASHAEQPWLRTSRSPGLSPAPSRSGL</sequence>
<dbReference type="InterPro" id="IPR050300">
    <property type="entry name" value="GDXG_lipolytic_enzyme"/>
</dbReference>
<dbReference type="GO" id="GO:0016787">
    <property type="term" value="F:hydrolase activity"/>
    <property type="evidence" value="ECO:0007669"/>
    <property type="project" value="UniProtKB-KW"/>
</dbReference>
<dbReference type="PANTHER" id="PTHR48081">
    <property type="entry name" value="AB HYDROLASE SUPERFAMILY PROTEIN C4A8.06C"/>
    <property type="match status" value="1"/>
</dbReference>
<reference evidence="3 4" key="1">
    <citation type="submission" date="2024-10" db="EMBL/GenBank/DDBJ databases">
        <title>The Natural Products Discovery Center: Release of the First 8490 Sequenced Strains for Exploring Actinobacteria Biosynthetic Diversity.</title>
        <authorList>
            <person name="Kalkreuter E."/>
            <person name="Kautsar S.A."/>
            <person name="Yang D."/>
            <person name="Bader C.D."/>
            <person name="Teijaro C.N."/>
            <person name="Fluegel L."/>
            <person name="Davis C.M."/>
            <person name="Simpson J.R."/>
            <person name="Lauterbach L."/>
            <person name="Steele A.D."/>
            <person name="Gui C."/>
            <person name="Meng S."/>
            <person name="Li G."/>
            <person name="Viehrig K."/>
            <person name="Ye F."/>
            <person name="Su P."/>
            <person name="Kiefer A.F."/>
            <person name="Nichols A."/>
            <person name="Cepeda A.J."/>
            <person name="Yan W."/>
            <person name="Fan B."/>
            <person name="Jiang Y."/>
            <person name="Adhikari A."/>
            <person name="Zheng C.-J."/>
            <person name="Schuster L."/>
            <person name="Cowan T.M."/>
            <person name="Smanski M.J."/>
            <person name="Chevrette M.G."/>
            <person name="De Carvalho L.P.S."/>
            <person name="Shen B."/>
        </authorList>
    </citation>
    <scope>NUCLEOTIDE SEQUENCE [LARGE SCALE GENOMIC DNA]</scope>
    <source>
        <strain evidence="3 4">NPDC019275</strain>
    </source>
</reference>
<dbReference type="EMBL" id="JBIRYO010000038">
    <property type="protein sequence ID" value="MFI2478395.1"/>
    <property type="molecule type" value="Genomic_DNA"/>
</dbReference>
<evidence type="ECO:0000313" key="3">
    <source>
        <dbReference type="EMBL" id="MFI2478395.1"/>
    </source>
</evidence>
<accession>A0ABW7XBM8</accession>
<name>A0ABW7XBM8_9NOCA</name>
<dbReference type="SUPFAM" id="SSF53474">
    <property type="entry name" value="alpha/beta-Hydrolases"/>
    <property type="match status" value="1"/>
</dbReference>
<proteinExistence type="predicted"/>
<organism evidence="3 4">
    <name type="scientific">Nocardia xishanensis</name>
    <dbReference type="NCBI Taxonomy" id="238964"/>
    <lineage>
        <taxon>Bacteria</taxon>
        <taxon>Bacillati</taxon>
        <taxon>Actinomycetota</taxon>
        <taxon>Actinomycetes</taxon>
        <taxon>Mycobacteriales</taxon>
        <taxon>Nocardiaceae</taxon>
        <taxon>Nocardia</taxon>
    </lineage>
</organism>
<keyword evidence="1 3" id="KW-0378">Hydrolase</keyword>
<evidence type="ECO:0000259" key="2">
    <source>
        <dbReference type="Pfam" id="PF01738"/>
    </source>
</evidence>
<dbReference type="InterPro" id="IPR029058">
    <property type="entry name" value="AB_hydrolase_fold"/>
</dbReference>
<feature type="domain" description="Dienelactone hydrolase" evidence="2">
    <location>
        <begin position="161"/>
        <end position="282"/>
    </location>
</feature>
<dbReference type="Gene3D" id="3.40.50.1820">
    <property type="entry name" value="alpha/beta hydrolase"/>
    <property type="match status" value="1"/>
</dbReference>
<dbReference type="Proteomes" id="UP001611415">
    <property type="component" value="Unassembled WGS sequence"/>
</dbReference>
<dbReference type="Pfam" id="PF01738">
    <property type="entry name" value="DLH"/>
    <property type="match status" value="1"/>
</dbReference>
<keyword evidence="4" id="KW-1185">Reference proteome</keyword>
<evidence type="ECO:0000256" key="1">
    <source>
        <dbReference type="ARBA" id="ARBA00022801"/>
    </source>
</evidence>
<dbReference type="PANTHER" id="PTHR48081:SF6">
    <property type="entry name" value="PEPTIDASE S9 PROLYL OLIGOPEPTIDASE CATALYTIC DOMAIN-CONTAINING PROTEIN"/>
    <property type="match status" value="1"/>
</dbReference>
<protein>
    <submittedName>
        <fullName evidence="3">Alpha/beta hydrolase</fullName>
    </submittedName>
</protein>
<dbReference type="InterPro" id="IPR002925">
    <property type="entry name" value="Dienelactn_hydro"/>
</dbReference>
<gene>
    <name evidence="3" type="ORF">ACH49W_33990</name>
</gene>
<dbReference type="RefSeq" id="WP_357409767.1">
    <property type="nucleotide sequence ID" value="NZ_JBEYCD010000017.1"/>
</dbReference>
<comment type="caution">
    <text evidence="3">The sequence shown here is derived from an EMBL/GenBank/DDBJ whole genome shotgun (WGS) entry which is preliminary data.</text>
</comment>
<evidence type="ECO:0000313" key="4">
    <source>
        <dbReference type="Proteomes" id="UP001611415"/>
    </source>
</evidence>